<name>A0A0S6VVM9_9BACT</name>
<evidence type="ECO:0000313" key="3">
    <source>
        <dbReference type="Proteomes" id="UP000030700"/>
    </source>
</evidence>
<dbReference type="EMBL" id="DF820455">
    <property type="protein sequence ID" value="GAK49753.1"/>
    <property type="molecule type" value="Genomic_DNA"/>
</dbReference>
<organism evidence="2">
    <name type="scientific">Candidatus Moduliflexus flocculans</name>
    <dbReference type="NCBI Taxonomy" id="1499966"/>
    <lineage>
        <taxon>Bacteria</taxon>
        <taxon>Candidatus Moduliflexota</taxon>
        <taxon>Candidatus Moduliflexia</taxon>
        <taxon>Candidatus Moduliflexales</taxon>
        <taxon>Candidatus Moduliflexaceae</taxon>
    </lineage>
</organism>
<accession>A0A0S6VVM9</accession>
<sequence>MSLETILTDALAHAGAGVALAFADYLSSQLTNPKAARLQRKQTCLQSIEIILDSETNAAQADATGDRRVVPKDSVEYAEHIARVQSYLRSSGLVKLQAPLMQRIKDGVLGVVRDEKINNLSNTQKLGVAAVAEIAYEFVFGFYHATQVLKQSPASAIAANLYQIPAFWIGLLIGSGLKKFVNLIITPQEEKQCDRLIRQLLNDTDIVKLIVAYQPPEALKSGLAERGLSVSAAQLTRVGQGAFAHLKQIADSAKGAADNVLHFQEKQAEKERQAQEDRRKRFDDLTKGR</sequence>
<evidence type="ECO:0000313" key="2">
    <source>
        <dbReference type="EMBL" id="GAK49753.1"/>
    </source>
</evidence>
<feature type="region of interest" description="Disordered" evidence="1">
    <location>
        <begin position="266"/>
        <end position="289"/>
    </location>
</feature>
<dbReference type="HOGENOM" id="CLU_961934_0_0_0"/>
<keyword evidence="3" id="KW-1185">Reference proteome</keyword>
<dbReference type="AlphaFoldDB" id="A0A0S6VVM9"/>
<reference evidence="2" key="1">
    <citation type="journal article" date="2015" name="PeerJ">
        <title>First genomic representation of candidate bacterial phylum KSB3 points to enhanced environmental sensing as a trigger of wastewater bulking.</title>
        <authorList>
            <person name="Sekiguchi Y."/>
            <person name="Ohashi A."/>
            <person name="Parks D.H."/>
            <person name="Yamauchi T."/>
            <person name="Tyson G.W."/>
            <person name="Hugenholtz P."/>
        </authorList>
    </citation>
    <scope>NUCLEOTIDE SEQUENCE [LARGE SCALE GENOMIC DNA]</scope>
</reference>
<dbReference type="Proteomes" id="UP000030700">
    <property type="component" value="Unassembled WGS sequence"/>
</dbReference>
<evidence type="ECO:0000256" key="1">
    <source>
        <dbReference type="SAM" id="MobiDB-lite"/>
    </source>
</evidence>
<proteinExistence type="predicted"/>
<gene>
    <name evidence="2" type="ORF">U14_00977</name>
</gene>
<protein>
    <submittedName>
        <fullName evidence="2">Uncharacterized protein</fullName>
    </submittedName>
</protein>
<dbReference type="STRING" id="1499966.U14_00977"/>